<evidence type="ECO:0000313" key="2">
    <source>
        <dbReference type="Proteomes" id="UP000017862"/>
    </source>
</evidence>
<dbReference type="STRING" id="1261131.lam_745"/>
<organism evidence="1 2">
    <name type="scientific">Candidatus Liberibacter americanus str. Sao Paulo</name>
    <dbReference type="NCBI Taxonomy" id="1261131"/>
    <lineage>
        <taxon>Bacteria</taxon>
        <taxon>Pseudomonadati</taxon>
        <taxon>Pseudomonadota</taxon>
        <taxon>Alphaproteobacteria</taxon>
        <taxon>Hyphomicrobiales</taxon>
        <taxon>Rhizobiaceae</taxon>
        <taxon>Liberibacter</taxon>
    </lineage>
</organism>
<proteinExistence type="predicted"/>
<gene>
    <name evidence="1" type="ORF">lam_745</name>
</gene>
<dbReference type="AlphaFoldDB" id="U6B896"/>
<keyword evidence="2" id="KW-1185">Reference proteome</keyword>
<reference evidence="1 2" key="1">
    <citation type="journal article" date="2014" name="Mol. Plant Microbe Interact.">
        <title>The complete genome sequence of Candidatus Liberibacter americanus, associated with citrus Huanglongbing.</title>
        <authorList>
            <person name="Wulff N.A."/>
            <person name="Zhang S."/>
            <person name="Setubal J.C."/>
            <person name="Almeida N.F."/>
            <person name="Martins E.C."/>
            <person name="Harakava R."/>
            <person name="Kumar D."/>
            <person name="Rangel L.T."/>
            <person name="Foissac X."/>
            <person name="Bove J."/>
            <person name="Gabriel D.W."/>
        </authorList>
    </citation>
    <scope>NUCLEOTIDE SEQUENCE [LARGE SCALE GENOMIC DNA]</scope>
    <source>
        <strain evidence="1 2">Sao Paulo</strain>
    </source>
</reference>
<dbReference type="HOGENOM" id="CLU_2599489_0_0_5"/>
<dbReference type="EMBL" id="CP006604">
    <property type="protein sequence ID" value="AHA28091.1"/>
    <property type="molecule type" value="Genomic_DNA"/>
</dbReference>
<dbReference type="KEGG" id="lar:lam_745"/>
<evidence type="ECO:0000313" key="1">
    <source>
        <dbReference type="EMBL" id="AHA28091.1"/>
    </source>
</evidence>
<sequence length="79" mass="9327">MPSELSTFTLLSILFRPLSIEKNILFSFSSRMVEAPGTAPGSNKLITQTIYRHSHLYYIYDNDIIYMFCLYWKRVIKNK</sequence>
<name>U6B896_9HYPH</name>
<accession>U6B896</accession>
<protein>
    <submittedName>
        <fullName evidence="1">Uncharacterized protein</fullName>
    </submittedName>
</protein>
<dbReference type="Proteomes" id="UP000017862">
    <property type="component" value="Chromosome"/>
</dbReference>